<dbReference type="OrthoDB" id="9784538at2"/>
<feature type="transmembrane region" description="Helical" evidence="6">
    <location>
        <begin position="405"/>
        <end position="424"/>
    </location>
</feature>
<evidence type="ECO:0000256" key="5">
    <source>
        <dbReference type="ARBA" id="ARBA00023136"/>
    </source>
</evidence>
<evidence type="ECO:0000313" key="8">
    <source>
        <dbReference type="Proteomes" id="UP000324974"/>
    </source>
</evidence>
<feature type="transmembrane region" description="Helical" evidence="6">
    <location>
        <begin position="148"/>
        <end position="170"/>
    </location>
</feature>
<evidence type="ECO:0000256" key="3">
    <source>
        <dbReference type="ARBA" id="ARBA00022692"/>
    </source>
</evidence>
<dbReference type="AlphaFoldDB" id="A0A5C1AG60"/>
<accession>A0A5C1AG60</accession>
<evidence type="ECO:0000256" key="2">
    <source>
        <dbReference type="ARBA" id="ARBA00022475"/>
    </source>
</evidence>
<sequence length="602" mass="62355">MSRTAAIQFLRRLAGRYGMAVVLVLLAAILCVVTVEEQHPNGADAGDRAAAGVAAGERVLIVAGDDADGRVFAGAVRARLEKVGATVVGVADGTPPEVRKALDAAGADVRIVATPKAARSPVLTGRPGLRVSTAESYRWPVFLKTENLLNVASQVVVIALLAAGMTLVIVTGGIDLSVGSLVALSAVVTALTIRAVGGVAAGAGGMLLGVAAGGGAGAAAGLVSGLFVTAFRLPPFIATLGMMQVASGVAYLLAGGQSIYDIPDGFAWLGRGRTLGVPNAVGLMLAVYLAGHLVMAHTVIGRYLYAVGGNAEAARLSGVRVPRVLLFAYVVSGTLSGVGGVVVASQLKAGGPSYGQMYELYAIAAVVVGGTSLAGGSGRILGTLIGVLIISVIQNGMNLTGVESYLQKVVLGLVVLAAVTIDMARQDGRMRAAMSRVFARRATVPDVWQTVAAKVVPGHGVASGTNGNPKFPGGTLRMQAEHFRQRGLDLSAYHVGTVNVSIAPHSYHVLAPRQTVRQVKWHPTDPAEDFSFFDVRVTAPDGVTVDGLIYYPHPDTKPTHFQRPDVLELLLPFVESLRYGADVQLAVRREQLRIDPASQPRT</sequence>
<dbReference type="Pfam" id="PF02653">
    <property type="entry name" value="BPD_transp_2"/>
    <property type="match status" value="1"/>
</dbReference>
<organism evidence="7 8">
    <name type="scientific">Limnoglobus roseus</name>
    <dbReference type="NCBI Taxonomy" id="2598579"/>
    <lineage>
        <taxon>Bacteria</taxon>
        <taxon>Pseudomonadati</taxon>
        <taxon>Planctomycetota</taxon>
        <taxon>Planctomycetia</taxon>
        <taxon>Gemmatales</taxon>
        <taxon>Gemmataceae</taxon>
        <taxon>Limnoglobus</taxon>
    </lineage>
</organism>
<protein>
    <submittedName>
        <fullName evidence="7">ABC transporter permease</fullName>
    </submittedName>
</protein>
<evidence type="ECO:0000256" key="4">
    <source>
        <dbReference type="ARBA" id="ARBA00022989"/>
    </source>
</evidence>
<dbReference type="KEGG" id="lrs:PX52LOC_04108"/>
<dbReference type="PANTHER" id="PTHR32196">
    <property type="entry name" value="ABC TRANSPORTER PERMEASE PROTEIN YPHD-RELATED-RELATED"/>
    <property type="match status" value="1"/>
</dbReference>
<dbReference type="RefSeq" id="WP_149111773.1">
    <property type="nucleotide sequence ID" value="NZ_CP042425.1"/>
</dbReference>
<evidence type="ECO:0000256" key="1">
    <source>
        <dbReference type="ARBA" id="ARBA00004651"/>
    </source>
</evidence>
<dbReference type="CDD" id="cd06579">
    <property type="entry name" value="TM_PBP1_transp_AraH_like"/>
    <property type="match status" value="1"/>
</dbReference>
<comment type="subcellular location">
    <subcellularLocation>
        <location evidence="1">Cell membrane</location>
        <topology evidence="1">Multi-pass membrane protein</topology>
    </subcellularLocation>
</comment>
<gene>
    <name evidence="7" type="ORF">PX52LOC_04108</name>
</gene>
<reference evidence="8" key="1">
    <citation type="submission" date="2019-08" db="EMBL/GenBank/DDBJ databases">
        <title>Limnoglobus roseus gen. nov., sp. nov., a novel freshwater planctomycete with a giant genome from the family Gemmataceae.</title>
        <authorList>
            <person name="Kulichevskaya I.S."/>
            <person name="Naumoff D.G."/>
            <person name="Miroshnikov K."/>
            <person name="Ivanova A."/>
            <person name="Philippov D.A."/>
            <person name="Hakobyan A."/>
            <person name="Rijpstra I.C."/>
            <person name="Sinninghe Damste J.S."/>
            <person name="Liesack W."/>
            <person name="Dedysh S.N."/>
        </authorList>
    </citation>
    <scope>NUCLEOTIDE SEQUENCE [LARGE SCALE GENOMIC DNA]</scope>
    <source>
        <strain evidence="8">PX52</strain>
    </source>
</reference>
<dbReference type="PANTHER" id="PTHR32196:SF72">
    <property type="entry name" value="RIBOSE IMPORT PERMEASE PROTEIN RBSC"/>
    <property type="match status" value="1"/>
</dbReference>
<feature type="transmembrane region" description="Helical" evidence="6">
    <location>
        <begin position="236"/>
        <end position="260"/>
    </location>
</feature>
<keyword evidence="2" id="KW-1003">Cell membrane</keyword>
<dbReference type="Proteomes" id="UP000324974">
    <property type="component" value="Chromosome"/>
</dbReference>
<dbReference type="GO" id="GO:0022857">
    <property type="term" value="F:transmembrane transporter activity"/>
    <property type="evidence" value="ECO:0007669"/>
    <property type="project" value="InterPro"/>
</dbReference>
<feature type="transmembrane region" description="Helical" evidence="6">
    <location>
        <begin position="176"/>
        <end position="196"/>
    </location>
</feature>
<evidence type="ECO:0000256" key="6">
    <source>
        <dbReference type="SAM" id="Phobius"/>
    </source>
</evidence>
<evidence type="ECO:0000313" key="7">
    <source>
        <dbReference type="EMBL" id="QEL17127.1"/>
    </source>
</evidence>
<feature type="transmembrane region" description="Helical" evidence="6">
    <location>
        <begin position="360"/>
        <end position="393"/>
    </location>
</feature>
<keyword evidence="5 6" id="KW-0472">Membrane</keyword>
<dbReference type="GO" id="GO:0005886">
    <property type="term" value="C:plasma membrane"/>
    <property type="evidence" value="ECO:0007669"/>
    <property type="project" value="UniProtKB-SubCell"/>
</dbReference>
<feature type="transmembrane region" description="Helical" evidence="6">
    <location>
        <begin position="17"/>
        <end position="35"/>
    </location>
</feature>
<proteinExistence type="predicted"/>
<keyword evidence="8" id="KW-1185">Reference proteome</keyword>
<dbReference type="InterPro" id="IPR001851">
    <property type="entry name" value="ABC_transp_permease"/>
</dbReference>
<feature type="transmembrane region" description="Helical" evidence="6">
    <location>
        <begin position="281"/>
        <end position="305"/>
    </location>
</feature>
<name>A0A5C1AG60_9BACT</name>
<keyword evidence="3 6" id="KW-0812">Transmembrane</keyword>
<keyword evidence="4 6" id="KW-1133">Transmembrane helix</keyword>
<feature type="transmembrane region" description="Helical" evidence="6">
    <location>
        <begin position="208"/>
        <end position="230"/>
    </location>
</feature>
<dbReference type="EMBL" id="CP042425">
    <property type="protein sequence ID" value="QEL17127.1"/>
    <property type="molecule type" value="Genomic_DNA"/>
</dbReference>
<feature type="transmembrane region" description="Helical" evidence="6">
    <location>
        <begin position="325"/>
        <end position="348"/>
    </location>
</feature>